<proteinExistence type="predicted"/>
<protein>
    <submittedName>
        <fullName evidence="1">Helix-turn-helix XRE-family transcriptional regulators</fullName>
    </submittedName>
</protein>
<evidence type="ECO:0000313" key="2">
    <source>
        <dbReference type="Proteomes" id="UP000275925"/>
    </source>
</evidence>
<dbReference type="AlphaFoldDB" id="A0A388TIW6"/>
<organism evidence="1 2">
    <name type="scientific">Candidatus Termititenax persephonae</name>
    <dbReference type="NCBI Taxonomy" id="2218525"/>
    <lineage>
        <taxon>Bacteria</taxon>
        <taxon>Bacillati</taxon>
        <taxon>Candidatus Margulisiibacteriota</taxon>
        <taxon>Candidatus Termititenacia</taxon>
        <taxon>Candidatus Termititenacales</taxon>
        <taxon>Candidatus Termititenacaceae</taxon>
        <taxon>Candidatus Termititenax</taxon>
    </lineage>
</organism>
<dbReference type="NCBIfam" id="TIGR02684">
    <property type="entry name" value="dnstrm_HI1420"/>
    <property type="match status" value="1"/>
</dbReference>
<gene>
    <name evidence="1" type="ORF">NO2_1272</name>
</gene>
<reference evidence="1 2" key="1">
    <citation type="journal article" date="2019" name="ISME J.">
        <title>Genome analyses of uncultured TG2/ZB3 bacteria in 'Margulisbacteria' specifically attached to ectosymbiotic spirochetes of protists in the termite gut.</title>
        <authorList>
            <person name="Utami Y.D."/>
            <person name="Kuwahara H."/>
            <person name="Igai K."/>
            <person name="Murakami T."/>
            <person name="Sugaya K."/>
            <person name="Morikawa T."/>
            <person name="Nagura Y."/>
            <person name="Yuki M."/>
            <person name="Deevong P."/>
            <person name="Inoue T."/>
            <person name="Kihara K."/>
            <person name="Lo N."/>
            <person name="Yamada A."/>
            <person name="Ohkuma M."/>
            <person name="Hongoh Y."/>
        </authorList>
    </citation>
    <scope>NUCLEOTIDE SEQUENCE [LARGE SCALE GENOMIC DNA]</scope>
    <source>
        <strain evidence="1">NkOx7-02</strain>
    </source>
</reference>
<dbReference type="Proteomes" id="UP000275925">
    <property type="component" value="Unassembled WGS sequence"/>
</dbReference>
<dbReference type="PANTHER" id="PTHR40275">
    <property type="entry name" value="SSL7038 PROTEIN"/>
    <property type="match status" value="1"/>
</dbReference>
<dbReference type="EMBL" id="BGZO01000048">
    <property type="protein sequence ID" value="GBR76778.1"/>
    <property type="molecule type" value="Genomic_DNA"/>
</dbReference>
<dbReference type="Pfam" id="PF21716">
    <property type="entry name" value="dnstrm_HI1420"/>
    <property type="match status" value="1"/>
</dbReference>
<evidence type="ECO:0000313" key="1">
    <source>
        <dbReference type="EMBL" id="GBR76778.1"/>
    </source>
</evidence>
<comment type="caution">
    <text evidence="1">The sequence shown here is derived from an EMBL/GenBank/DDBJ whole genome shotgun (WGS) entry which is preliminary data.</text>
</comment>
<sequence length="105" mass="11708">MLKTKKWDSAEHFRDEAEITDYLEYVFADSDPKLIARAIGDVVRARGMLTAARHTGLTKAGLYRSLSESGDPKLSTITKVADFLGYRMAFLPKTKSGKRRQAKAA</sequence>
<dbReference type="InterPro" id="IPR014057">
    <property type="entry name" value="HI1420"/>
</dbReference>
<name>A0A388TIW6_9BACT</name>
<dbReference type="PANTHER" id="PTHR40275:SF1">
    <property type="entry name" value="SSL7038 PROTEIN"/>
    <property type="match status" value="1"/>
</dbReference>
<accession>A0A388TIW6</accession>
<keyword evidence="2" id="KW-1185">Reference proteome</keyword>